<comment type="caution">
    <text evidence="1">The sequence shown here is derived from an EMBL/GenBank/DDBJ whole genome shotgun (WGS) entry which is preliminary data.</text>
</comment>
<gene>
    <name evidence="1" type="ORF">CPB83DRAFT_932672</name>
</gene>
<dbReference type="Proteomes" id="UP000807306">
    <property type="component" value="Unassembled WGS sequence"/>
</dbReference>
<accession>A0A9P6BC28</accession>
<keyword evidence="2" id="KW-1185">Reference proteome</keyword>
<organism evidence="1 2">
    <name type="scientific">Crepidotus variabilis</name>
    <dbReference type="NCBI Taxonomy" id="179855"/>
    <lineage>
        <taxon>Eukaryota</taxon>
        <taxon>Fungi</taxon>
        <taxon>Dikarya</taxon>
        <taxon>Basidiomycota</taxon>
        <taxon>Agaricomycotina</taxon>
        <taxon>Agaricomycetes</taxon>
        <taxon>Agaricomycetidae</taxon>
        <taxon>Agaricales</taxon>
        <taxon>Agaricineae</taxon>
        <taxon>Crepidotaceae</taxon>
        <taxon>Crepidotus</taxon>
    </lineage>
</organism>
<proteinExistence type="predicted"/>
<protein>
    <submittedName>
        <fullName evidence="1">Uncharacterized protein</fullName>
    </submittedName>
</protein>
<dbReference type="AlphaFoldDB" id="A0A9P6BC28"/>
<evidence type="ECO:0000313" key="2">
    <source>
        <dbReference type="Proteomes" id="UP000807306"/>
    </source>
</evidence>
<sequence>MGQSHHHFLDSCLMQHPTLRKSNAPIFSDHNVQLFQRSAIRETPKQDSYTPTNDTTTCSSEVPNFAESEYPNLQYQRSHHRIAVSLLDKFNDPKPKAHHRSKFPDIEWYWRAYPEMGGWQIRRGCAPRIVSTELGRSGSGWVVDKKRGEGGYCVESGFQEIKKEGCWSLVLT</sequence>
<reference evidence="1" key="1">
    <citation type="submission" date="2020-11" db="EMBL/GenBank/DDBJ databases">
        <authorList>
            <consortium name="DOE Joint Genome Institute"/>
            <person name="Ahrendt S."/>
            <person name="Riley R."/>
            <person name="Andreopoulos W."/>
            <person name="Labutti K."/>
            <person name="Pangilinan J."/>
            <person name="Ruiz-Duenas F.J."/>
            <person name="Barrasa J.M."/>
            <person name="Sanchez-Garcia M."/>
            <person name="Camarero S."/>
            <person name="Miyauchi S."/>
            <person name="Serrano A."/>
            <person name="Linde D."/>
            <person name="Babiker R."/>
            <person name="Drula E."/>
            <person name="Ayuso-Fernandez I."/>
            <person name="Pacheco R."/>
            <person name="Padilla G."/>
            <person name="Ferreira P."/>
            <person name="Barriuso J."/>
            <person name="Kellner H."/>
            <person name="Castanera R."/>
            <person name="Alfaro M."/>
            <person name="Ramirez L."/>
            <person name="Pisabarro A.G."/>
            <person name="Kuo A."/>
            <person name="Tritt A."/>
            <person name="Lipzen A."/>
            <person name="He G."/>
            <person name="Yan M."/>
            <person name="Ng V."/>
            <person name="Cullen D."/>
            <person name="Martin F."/>
            <person name="Rosso M.-N."/>
            <person name="Henrissat B."/>
            <person name="Hibbett D."/>
            <person name="Martinez A.T."/>
            <person name="Grigoriev I.V."/>
        </authorList>
    </citation>
    <scope>NUCLEOTIDE SEQUENCE</scope>
    <source>
        <strain evidence="1">CBS 506.95</strain>
    </source>
</reference>
<dbReference type="EMBL" id="MU158147">
    <property type="protein sequence ID" value="KAF9521297.1"/>
    <property type="molecule type" value="Genomic_DNA"/>
</dbReference>
<name>A0A9P6BC28_9AGAR</name>
<evidence type="ECO:0000313" key="1">
    <source>
        <dbReference type="EMBL" id="KAF9521297.1"/>
    </source>
</evidence>